<organism evidence="2 3">
    <name type="scientific">Oryzias latipes</name>
    <name type="common">Japanese rice fish</name>
    <name type="synonym">Japanese killifish</name>
    <dbReference type="NCBI Taxonomy" id="8090"/>
    <lineage>
        <taxon>Eukaryota</taxon>
        <taxon>Metazoa</taxon>
        <taxon>Chordata</taxon>
        <taxon>Craniata</taxon>
        <taxon>Vertebrata</taxon>
        <taxon>Euteleostomi</taxon>
        <taxon>Actinopterygii</taxon>
        <taxon>Neopterygii</taxon>
        <taxon>Teleostei</taxon>
        <taxon>Neoteleostei</taxon>
        <taxon>Acanthomorphata</taxon>
        <taxon>Ovalentaria</taxon>
        <taxon>Atherinomorphae</taxon>
        <taxon>Beloniformes</taxon>
        <taxon>Adrianichthyidae</taxon>
        <taxon>Oryziinae</taxon>
        <taxon>Oryzias</taxon>
    </lineage>
</organism>
<dbReference type="AlphaFoldDB" id="H2MT51"/>
<proteinExistence type="inferred from homology"/>
<dbReference type="eggNOG" id="ENOG502QVMM">
    <property type="taxonomic scope" value="Eukaryota"/>
</dbReference>
<dbReference type="FunCoup" id="H2MT51">
    <property type="interactions" value="861"/>
</dbReference>
<dbReference type="GeneTree" id="ENSGT00390000003878"/>
<evidence type="ECO:0000313" key="2">
    <source>
        <dbReference type="Ensembl" id="ENSORLP00000021944.2"/>
    </source>
</evidence>
<dbReference type="PANTHER" id="PTHR32226:SF2">
    <property type="entry name" value="TELO2-INTERACTING PROTEIN 2"/>
    <property type="match status" value="1"/>
</dbReference>
<reference evidence="2" key="2">
    <citation type="submission" date="2025-08" db="UniProtKB">
        <authorList>
            <consortium name="Ensembl"/>
        </authorList>
    </citation>
    <scope>IDENTIFICATION</scope>
    <source>
        <strain evidence="2">Hd-rR</strain>
    </source>
</reference>
<sequence length="309" mass="34495">MKRPAGGSEAASLTPVVFGFQEQAWTSSSSRDGARRLQVALLKAGGWKDSAHLLMGGKEEDHRGILGGVTRPSLSPHLHRLLPPSLLLNDDYRPENCMLGVRCLHHIVLHTAAADLRHFNQAEVVYQALFKHLYTNQAAVIQLTKSPSSPDLPPSRRKPCRHDDVLRLVLTHMEAEHKVALRRVYASALPLYVDRMGVAVCRHLQRVERVVLGYLQISDPPEETSRLKVLDALQKTIKLRLLRMEARADALLLRLLRLLVDVSSDRQLGESVRQELMDQTAASIRLLDACSHGRVQVSHLSPSEGWSLS</sequence>
<dbReference type="InterPro" id="IPR018870">
    <property type="entry name" value="Tti2"/>
</dbReference>
<reference evidence="2" key="3">
    <citation type="submission" date="2025-09" db="UniProtKB">
        <authorList>
            <consortium name="Ensembl"/>
        </authorList>
    </citation>
    <scope>IDENTIFICATION</scope>
    <source>
        <strain evidence="2">Hd-rR</strain>
    </source>
</reference>
<accession>H2MT51</accession>
<protein>
    <submittedName>
        <fullName evidence="2">Uncharacterized protein</fullName>
    </submittedName>
</protein>
<keyword evidence="3" id="KW-1185">Reference proteome</keyword>
<reference evidence="2 3" key="1">
    <citation type="journal article" date="2007" name="Nature">
        <title>The medaka draft genome and insights into vertebrate genome evolution.</title>
        <authorList>
            <person name="Kasahara M."/>
            <person name="Naruse K."/>
            <person name="Sasaki S."/>
            <person name="Nakatani Y."/>
            <person name="Qu W."/>
            <person name="Ahsan B."/>
            <person name="Yamada T."/>
            <person name="Nagayasu Y."/>
            <person name="Doi K."/>
            <person name="Kasai Y."/>
            <person name="Jindo T."/>
            <person name="Kobayashi D."/>
            <person name="Shimada A."/>
            <person name="Toyoda A."/>
            <person name="Kuroki Y."/>
            <person name="Fujiyama A."/>
            <person name="Sasaki T."/>
            <person name="Shimizu A."/>
            <person name="Asakawa S."/>
            <person name="Shimizu N."/>
            <person name="Hashimoto S."/>
            <person name="Yang J."/>
            <person name="Lee Y."/>
            <person name="Matsushima K."/>
            <person name="Sugano S."/>
            <person name="Sakaizumi M."/>
            <person name="Narita T."/>
            <person name="Ohishi K."/>
            <person name="Haga S."/>
            <person name="Ohta F."/>
            <person name="Nomoto H."/>
            <person name="Nogata K."/>
            <person name="Morishita T."/>
            <person name="Endo T."/>
            <person name="Shin-I T."/>
            <person name="Takeda H."/>
            <person name="Morishita S."/>
            <person name="Kohara Y."/>
        </authorList>
    </citation>
    <scope>NUCLEOTIDE SEQUENCE [LARGE SCALE GENOMIC DNA]</scope>
    <source>
        <strain evidence="2 3">Hd-rR</strain>
    </source>
</reference>
<dbReference type="InParanoid" id="H2MT51"/>
<comment type="similarity">
    <text evidence="1">Belongs to the TTI2 family.</text>
</comment>
<evidence type="ECO:0000313" key="3">
    <source>
        <dbReference type="Proteomes" id="UP000001038"/>
    </source>
</evidence>
<dbReference type="GO" id="GO:0110078">
    <property type="term" value="C:TTT Hsp90 cochaperone complex"/>
    <property type="evidence" value="ECO:0007669"/>
    <property type="project" value="InterPro"/>
</dbReference>
<dbReference type="PANTHER" id="PTHR32226">
    <property type="entry name" value="TELO2-INTERACTING PROTEIN 2"/>
    <property type="match status" value="1"/>
</dbReference>
<name>H2MT51_ORYLA</name>
<dbReference type="HOGENOM" id="CLU_1323585_0_0_1"/>
<dbReference type="Bgee" id="ENSORLG00000017541">
    <property type="expression patterns" value="Expressed in testis and 14 other cell types or tissues"/>
</dbReference>
<dbReference type="STRING" id="8090.ENSORLP00000021944"/>
<evidence type="ECO:0000256" key="1">
    <source>
        <dbReference type="ARBA" id="ARBA00034736"/>
    </source>
</evidence>
<dbReference type="Ensembl" id="ENSORLT00000021945.2">
    <property type="protein sequence ID" value="ENSORLP00000021944.2"/>
    <property type="gene ID" value="ENSORLG00000017541.2"/>
</dbReference>
<dbReference type="Proteomes" id="UP000001038">
    <property type="component" value="Chromosome 9"/>
</dbReference>